<evidence type="ECO:0000313" key="5">
    <source>
        <dbReference type="Proteomes" id="UP000048984"/>
    </source>
</evidence>
<keyword evidence="3" id="KW-0732">Signal</keyword>
<dbReference type="InterPro" id="IPR018188">
    <property type="entry name" value="RNase_T2_His_AS_1"/>
</dbReference>
<dbReference type="STRING" id="665126.ABB55_21415"/>
<dbReference type="PANTHER" id="PTHR11240:SF22">
    <property type="entry name" value="RIBONUCLEASE T2"/>
    <property type="match status" value="1"/>
</dbReference>
<evidence type="ECO:0000256" key="3">
    <source>
        <dbReference type="SAM" id="SignalP"/>
    </source>
</evidence>
<dbReference type="InterPro" id="IPR036430">
    <property type="entry name" value="RNase_T2-like_sf"/>
</dbReference>
<comment type="caution">
    <text evidence="4">The sequence shown here is derived from an EMBL/GenBank/DDBJ whole genome shotgun (WGS) entry which is preliminary data.</text>
</comment>
<dbReference type="AlphaFoldDB" id="A0A0P6W7A7"/>
<dbReference type="GO" id="GO:0006401">
    <property type="term" value="P:RNA catabolic process"/>
    <property type="evidence" value="ECO:0007669"/>
    <property type="project" value="UniProtKB-ARBA"/>
</dbReference>
<evidence type="ECO:0000256" key="1">
    <source>
        <dbReference type="ARBA" id="ARBA00007469"/>
    </source>
</evidence>
<name>A0A0P6W7A7_9HYPH</name>
<dbReference type="CDD" id="cd01062">
    <property type="entry name" value="RNase_T2_prok"/>
    <property type="match status" value="1"/>
</dbReference>
<evidence type="ECO:0000256" key="2">
    <source>
        <dbReference type="RuleBase" id="RU004328"/>
    </source>
</evidence>
<reference evidence="4 5" key="2">
    <citation type="submission" date="2015-10" db="EMBL/GenBank/DDBJ databases">
        <title>Draft Genome Sequence of Prosthecomicrobium hirschii ATCC 27832.</title>
        <authorList>
            <person name="Daniel J."/>
            <person name="Givan S.A."/>
            <person name="Brun Y.V."/>
            <person name="Brown P.J."/>
        </authorList>
    </citation>
    <scope>NUCLEOTIDE SEQUENCE [LARGE SCALE GENOMIC DNA]</scope>
    <source>
        <strain evidence="4 5">16</strain>
    </source>
</reference>
<accession>A0A0P6W7A7</accession>
<dbReference type="PROSITE" id="PS00530">
    <property type="entry name" value="RNASE_T2_1"/>
    <property type="match status" value="1"/>
</dbReference>
<dbReference type="PANTHER" id="PTHR11240">
    <property type="entry name" value="RIBONUCLEASE T2"/>
    <property type="match status" value="1"/>
</dbReference>
<dbReference type="Proteomes" id="UP000048984">
    <property type="component" value="Unassembled WGS sequence"/>
</dbReference>
<dbReference type="Gene3D" id="3.90.730.10">
    <property type="entry name" value="Ribonuclease T2-like"/>
    <property type="match status" value="1"/>
</dbReference>
<dbReference type="GO" id="GO:0003723">
    <property type="term" value="F:RNA binding"/>
    <property type="evidence" value="ECO:0007669"/>
    <property type="project" value="InterPro"/>
</dbReference>
<evidence type="ECO:0000313" key="4">
    <source>
        <dbReference type="EMBL" id="KPL54459.1"/>
    </source>
</evidence>
<sequence length="229" mass="26084">MTRWLERIGRAAGRAAGRAVFLAACAVAWGMGPARAGDEPGRFDFWVLSLSWSPSYCEAQGDQRRDQQCARPFAFVVHGLWPQYDRGYPRNCPDSAGRLPDRLIRDQLDIFPAFGLVIHEWRSHGTCSGLTPADYFKATRKAFDKIIVPADYQAPREPRMVDVKAVEEAFLAANKDLDRNEIAISCDDRRLREVQICFSKDLSQFRACPEVDRKACRRDRVYMPAIRAR</sequence>
<comment type="similarity">
    <text evidence="1 2">Belongs to the RNase T2 family.</text>
</comment>
<dbReference type="Pfam" id="PF00445">
    <property type="entry name" value="Ribonuclease_T2"/>
    <property type="match status" value="1"/>
</dbReference>
<dbReference type="InterPro" id="IPR039378">
    <property type="entry name" value="RNase_T2_prok"/>
</dbReference>
<dbReference type="GO" id="GO:0033897">
    <property type="term" value="F:ribonuclease T2 activity"/>
    <property type="evidence" value="ECO:0007669"/>
    <property type="project" value="InterPro"/>
</dbReference>
<feature type="signal peptide" evidence="3">
    <location>
        <begin position="1"/>
        <end position="36"/>
    </location>
</feature>
<feature type="chain" id="PRO_5006132147" evidence="3">
    <location>
        <begin position="37"/>
        <end position="229"/>
    </location>
</feature>
<dbReference type="RefSeq" id="WP_054360626.1">
    <property type="nucleotide sequence ID" value="NZ_JAPCYQ010000001.1"/>
</dbReference>
<dbReference type="EMBL" id="LJYW01000001">
    <property type="protein sequence ID" value="KPL54459.1"/>
    <property type="molecule type" value="Genomic_DNA"/>
</dbReference>
<reference evidence="4 5" key="1">
    <citation type="submission" date="2015-09" db="EMBL/GenBank/DDBJ databases">
        <authorList>
            <person name="Jackson K.R."/>
            <person name="Lunt B.L."/>
            <person name="Fisher J.N.B."/>
            <person name="Gardner A.V."/>
            <person name="Bailey M.E."/>
            <person name="Deus L.M."/>
            <person name="Earl A.S."/>
            <person name="Gibby P.D."/>
            <person name="Hartmann K.A."/>
            <person name="Liu J.E."/>
            <person name="Manci A.M."/>
            <person name="Nielsen D.A."/>
            <person name="Solomon M.B."/>
            <person name="Breakwell D.P."/>
            <person name="Burnett S.H."/>
            <person name="Grose J.H."/>
        </authorList>
    </citation>
    <scope>NUCLEOTIDE SEQUENCE [LARGE SCALE GENOMIC DNA]</scope>
    <source>
        <strain evidence="4 5">16</strain>
    </source>
</reference>
<keyword evidence="5" id="KW-1185">Reference proteome</keyword>
<gene>
    <name evidence="4" type="ORF">ABB55_21415</name>
</gene>
<organism evidence="4 5">
    <name type="scientific">Prosthecodimorpha hirschii</name>
    <dbReference type="NCBI Taxonomy" id="665126"/>
    <lineage>
        <taxon>Bacteria</taxon>
        <taxon>Pseudomonadati</taxon>
        <taxon>Pseudomonadota</taxon>
        <taxon>Alphaproteobacteria</taxon>
        <taxon>Hyphomicrobiales</taxon>
        <taxon>Ancalomicrobiaceae</taxon>
        <taxon>Prosthecodimorpha</taxon>
    </lineage>
</organism>
<proteinExistence type="inferred from homology"/>
<protein>
    <submittedName>
        <fullName evidence="4">Uncharacterized protein</fullName>
    </submittedName>
</protein>
<dbReference type="InterPro" id="IPR001568">
    <property type="entry name" value="RNase_T2-like"/>
</dbReference>
<dbReference type="SUPFAM" id="SSF55895">
    <property type="entry name" value="Ribonuclease Rh-like"/>
    <property type="match status" value="1"/>
</dbReference>